<dbReference type="AlphaFoldDB" id="A0A8T8K4I0"/>
<proteinExistence type="predicted"/>
<evidence type="ECO:0000313" key="1">
    <source>
        <dbReference type="EMBL" id="QUH23458.1"/>
    </source>
</evidence>
<reference evidence="1" key="1">
    <citation type="submission" date="2020-07" db="EMBL/GenBank/DDBJ databases">
        <title>Methanobacterium. sp. MethCan genome.</title>
        <authorList>
            <person name="Postec A."/>
            <person name="Quemeneur M."/>
        </authorList>
    </citation>
    <scope>NUCLEOTIDE SEQUENCE</scope>
    <source>
        <strain evidence="1">MethCAN</strain>
    </source>
</reference>
<organism evidence="1 2">
    <name type="scientific">Methanobacterium alkalithermotolerans</name>
    <dbReference type="NCBI Taxonomy" id="2731220"/>
    <lineage>
        <taxon>Archaea</taxon>
        <taxon>Methanobacteriati</taxon>
        <taxon>Methanobacteriota</taxon>
        <taxon>Methanomada group</taxon>
        <taxon>Methanobacteria</taxon>
        <taxon>Methanobacteriales</taxon>
        <taxon>Methanobacteriaceae</taxon>
        <taxon>Methanobacterium</taxon>
    </lineage>
</organism>
<protein>
    <submittedName>
        <fullName evidence="1">Uncharacterized protein</fullName>
    </submittedName>
</protein>
<dbReference type="GeneID" id="64820426"/>
<accession>A0A8T8K4I0</accession>
<dbReference type="Proteomes" id="UP000681041">
    <property type="component" value="Chromosome"/>
</dbReference>
<dbReference type="RefSeq" id="WP_211532415.1">
    <property type="nucleotide sequence ID" value="NZ_CP058560.1"/>
</dbReference>
<dbReference type="EMBL" id="CP058560">
    <property type="protein sequence ID" value="QUH23458.1"/>
    <property type="molecule type" value="Genomic_DNA"/>
</dbReference>
<gene>
    <name evidence="1" type="ORF">HYG87_06635</name>
</gene>
<evidence type="ECO:0000313" key="2">
    <source>
        <dbReference type="Proteomes" id="UP000681041"/>
    </source>
</evidence>
<dbReference type="KEGG" id="meme:HYG87_06635"/>
<keyword evidence="2" id="KW-1185">Reference proteome</keyword>
<sequence>MNYSFNFPLKIQKEIEDEYAAKKNKFNPSQQAAFSIFLDPNPEIEGDKEVLEKFLDDIPIDLKKDYIDLIENFDDLNAYRKFLGSILIYLRIENIGDECDKFLYLCIAIEAATRFKYNQNKKKTLLFQKFFKDNLPIEERIKIVSNFKSKDAKYTLDSTDLIRVRSNPNSKIKKIETNSFLPACYRLKKCYIDYDKCYPEYGCYLKDIDSTDGFIELPLNFLYQKRSIFVHDGRVFPHPNGQGGSQFVCHDPSIEKDIIVRYSLDLFDLIRMYQIALLNHFKQV</sequence>
<name>A0A8T8K4I0_9EURY</name>